<dbReference type="Pfam" id="PF19620">
    <property type="entry name" value="DUF6125"/>
    <property type="match status" value="1"/>
</dbReference>
<accession>A0A3N0BK14</accession>
<proteinExistence type="predicted"/>
<dbReference type="Proteomes" id="UP000278632">
    <property type="component" value="Unassembled WGS sequence"/>
</dbReference>
<evidence type="ECO:0000313" key="1">
    <source>
        <dbReference type="EMBL" id="RNL48521.1"/>
    </source>
</evidence>
<organism evidence="1 2">
    <name type="scientific">Paraeggerthella hongkongensis</name>
    <dbReference type="NCBI Taxonomy" id="230658"/>
    <lineage>
        <taxon>Bacteria</taxon>
        <taxon>Bacillati</taxon>
        <taxon>Actinomycetota</taxon>
        <taxon>Coriobacteriia</taxon>
        <taxon>Eggerthellales</taxon>
        <taxon>Eggerthellaceae</taxon>
        <taxon>Paraeggerthella</taxon>
    </lineage>
</organism>
<sequence>MNDTLKNLTKEELLELLEIYAKNLIALDGTWFQSIEKDDGMDAAMHHDVEAWRRFSVSEGRRIKAFLGLDEHPGIEGLAKALSLRCQSAANIDEITVNDNELTYRIVDCRVQNARERKGMGFHPCKNVGVVEYAVFATAIDDRIVCECLSCFPDIVDNTCNCAWKFTLKA</sequence>
<dbReference type="EMBL" id="QICD01000002">
    <property type="protein sequence ID" value="RNL48521.1"/>
    <property type="molecule type" value="Genomic_DNA"/>
</dbReference>
<keyword evidence="2" id="KW-1185">Reference proteome</keyword>
<name>A0A3N0BK14_9ACTN</name>
<dbReference type="AlphaFoldDB" id="A0A3N0BK14"/>
<evidence type="ECO:0000313" key="2">
    <source>
        <dbReference type="Proteomes" id="UP000278632"/>
    </source>
</evidence>
<gene>
    <name evidence="1" type="ORF">DMP08_02660</name>
</gene>
<comment type="caution">
    <text evidence="1">The sequence shown here is derived from an EMBL/GenBank/DDBJ whole genome shotgun (WGS) entry which is preliminary data.</text>
</comment>
<dbReference type="RefSeq" id="WP_123191434.1">
    <property type="nucleotide sequence ID" value="NZ_QICD01000002.1"/>
</dbReference>
<reference evidence="2" key="1">
    <citation type="submission" date="2018-05" db="EMBL/GenBank/DDBJ databases">
        <title>Genome Sequencing of selected type strains of the family Eggerthellaceae.</title>
        <authorList>
            <person name="Danylec N."/>
            <person name="Stoll D.A."/>
            <person name="Doetsch A."/>
            <person name="Huch M."/>
        </authorList>
    </citation>
    <scope>NUCLEOTIDE SEQUENCE [LARGE SCALE GENOMIC DNA]</scope>
    <source>
        <strain evidence="2">DSM 16106</strain>
    </source>
</reference>
<protein>
    <submittedName>
        <fullName evidence="1">Uncharacterized protein</fullName>
    </submittedName>
</protein>
<dbReference type="OrthoDB" id="9793253at2"/>